<dbReference type="Pfam" id="PF03009">
    <property type="entry name" value="GDPD"/>
    <property type="match status" value="1"/>
</dbReference>
<dbReference type="SUPFAM" id="SSF51695">
    <property type="entry name" value="PLC-like phosphodiesterases"/>
    <property type="match status" value="1"/>
</dbReference>
<dbReference type="Gene3D" id="3.20.20.190">
    <property type="entry name" value="Phosphatidylinositol (PI) phosphodiesterase"/>
    <property type="match status" value="1"/>
</dbReference>
<gene>
    <name evidence="3" type="ordered locus">Srot_2066</name>
</gene>
<dbReference type="STRING" id="640132.Srot_2066"/>
<dbReference type="GO" id="GO:0008081">
    <property type="term" value="F:phosphoric diester hydrolase activity"/>
    <property type="evidence" value="ECO:0007669"/>
    <property type="project" value="InterPro"/>
</dbReference>
<evidence type="ECO:0000259" key="2">
    <source>
        <dbReference type="PROSITE" id="PS51704"/>
    </source>
</evidence>
<evidence type="ECO:0000313" key="4">
    <source>
        <dbReference type="Proteomes" id="UP000002247"/>
    </source>
</evidence>
<dbReference type="PANTHER" id="PTHR46211">
    <property type="entry name" value="GLYCEROPHOSPHORYL DIESTER PHOSPHODIESTERASE"/>
    <property type="match status" value="1"/>
</dbReference>
<feature type="signal peptide" evidence="1">
    <location>
        <begin position="1"/>
        <end position="22"/>
    </location>
</feature>
<evidence type="ECO:0000313" key="3">
    <source>
        <dbReference type="EMBL" id="ADG98522.1"/>
    </source>
</evidence>
<dbReference type="PROSITE" id="PS51704">
    <property type="entry name" value="GP_PDE"/>
    <property type="match status" value="1"/>
</dbReference>
<keyword evidence="4" id="KW-1185">Reference proteome</keyword>
<protein>
    <submittedName>
        <fullName evidence="3">Glycerophosphoryl diester phosphodiesterase</fullName>
    </submittedName>
</protein>
<reference evidence="3 4" key="1">
    <citation type="journal article" date="2010" name="Stand. Genomic Sci.">
        <title>Complete genome sequence of Segniliparus rotundus type strain (CDC 1076).</title>
        <authorList>
            <person name="Sikorski J."/>
            <person name="Lapidus A."/>
            <person name="Copeland A."/>
            <person name="Misra M."/>
            <person name="Glavina Del Rio T."/>
            <person name="Nolan M."/>
            <person name="Lucas S."/>
            <person name="Chen F."/>
            <person name="Tice H."/>
            <person name="Cheng J.F."/>
            <person name="Jando M."/>
            <person name="Schneider S."/>
            <person name="Bruce D."/>
            <person name="Goodwin L."/>
            <person name="Pitluck S."/>
            <person name="Liolios K."/>
            <person name="Mikhailova N."/>
            <person name="Pati A."/>
            <person name="Ivanova N."/>
            <person name="Mavromatis K."/>
            <person name="Chen A."/>
            <person name="Palaniappan K."/>
            <person name="Chertkov O."/>
            <person name="Land M."/>
            <person name="Hauser L."/>
            <person name="Chang Y.J."/>
            <person name="Jeffries C.D."/>
            <person name="Brettin T."/>
            <person name="Detter J.C."/>
            <person name="Han C."/>
            <person name="Rohde M."/>
            <person name="Goker M."/>
            <person name="Bristow J."/>
            <person name="Eisen J.A."/>
            <person name="Markowitz V."/>
            <person name="Hugenholtz P."/>
            <person name="Kyrpides N.C."/>
            <person name="Klenk H.P."/>
        </authorList>
    </citation>
    <scope>NUCLEOTIDE SEQUENCE [LARGE SCALE GENOMIC DNA]</scope>
    <source>
        <strain evidence="4">ATCC BAA-972 / CDC 1076 / CIP 108378 / DSM 44985 / JCM 13578</strain>
    </source>
</reference>
<name>D6Z992_SEGRD</name>
<dbReference type="EMBL" id="CP001958">
    <property type="protein sequence ID" value="ADG98522.1"/>
    <property type="molecule type" value="Genomic_DNA"/>
</dbReference>
<dbReference type="OrthoDB" id="384721at2"/>
<dbReference type="InterPro" id="IPR030395">
    <property type="entry name" value="GP_PDE_dom"/>
</dbReference>
<dbReference type="eggNOG" id="COG0584">
    <property type="taxonomic scope" value="Bacteria"/>
</dbReference>
<dbReference type="Proteomes" id="UP000002247">
    <property type="component" value="Chromosome"/>
</dbReference>
<accession>D6Z992</accession>
<dbReference type="PANTHER" id="PTHR46211:SF14">
    <property type="entry name" value="GLYCEROPHOSPHODIESTER PHOSPHODIESTERASE"/>
    <property type="match status" value="1"/>
</dbReference>
<dbReference type="AlphaFoldDB" id="D6Z992"/>
<dbReference type="InterPro" id="IPR017946">
    <property type="entry name" value="PLC-like_Pdiesterase_TIM-brl"/>
</dbReference>
<sequence length="331" mass="35044">MNGMGLIRAVLMLCTVSLGAAADSGGPCAVFDLEAHRGGMGLTVESTLASFAKGLSVGVTTLEMDVQITKDHVAVITHDRKVDPSKCSGQYAGRFIKDLTFAQIETLDCGSKTLSNYPEQHAAPHAKMPALRSVLELARQRGPGATRLNIETKVEAAAPSETAPREEFVRIVAEEIRRAGLAGQAVIESFDWGALELMRRIAPELPLIALTSPAFCADETSRNPWLGGVALADFGGDAIAAAKSIGATAISPQYGDPQDGKLGDPGFRLLTTQEYVERAHAEGMKVIPWTVDDKATMAALVDSGADGIITDYPDALREVLAERDMPLSPAS</sequence>
<dbReference type="HOGENOM" id="CLU_030006_7_0_11"/>
<dbReference type="KEGG" id="srt:Srot_2066"/>
<proteinExistence type="predicted"/>
<evidence type="ECO:0000256" key="1">
    <source>
        <dbReference type="SAM" id="SignalP"/>
    </source>
</evidence>
<keyword evidence="1" id="KW-0732">Signal</keyword>
<feature type="domain" description="GP-PDE" evidence="2">
    <location>
        <begin position="31"/>
        <end position="320"/>
    </location>
</feature>
<organism evidence="3 4">
    <name type="scientific">Segniliparus rotundus (strain ATCC BAA-972 / CDC 1076 / CIP 108378 / DSM 44985 / JCM 13578)</name>
    <dbReference type="NCBI Taxonomy" id="640132"/>
    <lineage>
        <taxon>Bacteria</taxon>
        <taxon>Bacillati</taxon>
        <taxon>Actinomycetota</taxon>
        <taxon>Actinomycetes</taxon>
        <taxon>Mycobacteriales</taxon>
        <taxon>Segniliparaceae</taxon>
        <taxon>Segniliparus</taxon>
    </lineage>
</organism>
<feature type="chain" id="PRO_5003091761" evidence="1">
    <location>
        <begin position="23"/>
        <end position="331"/>
    </location>
</feature>
<dbReference type="GO" id="GO:0006629">
    <property type="term" value="P:lipid metabolic process"/>
    <property type="evidence" value="ECO:0007669"/>
    <property type="project" value="InterPro"/>
</dbReference>